<protein>
    <submittedName>
        <fullName evidence="1">Uncharacterized protein</fullName>
    </submittedName>
</protein>
<name>A0AAV9S7B6_9TELE</name>
<reference evidence="1 2" key="1">
    <citation type="submission" date="2021-06" db="EMBL/GenBank/DDBJ databases">
        <authorList>
            <person name="Palmer J.M."/>
        </authorList>
    </citation>
    <scope>NUCLEOTIDE SEQUENCE [LARGE SCALE GENOMIC DNA]</scope>
    <source>
        <strain evidence="1 2">MEX-2019</strain>
        <tissue evidence="1">Muscle</tissue>
    </source>
</reference>
<organism evidence="1 2">
    <name type="scientific">Crenichthys baileyi</name>
    <name type="common">White River springfish</name>
    <dbReference type="NCBI Taxonomy" id="28760"/>
    <lineage>
        <taxon>Eukaryota</taxon>
        <taxon>Metazoa</taxon>
        <taxon>Chordata</taxon>
        <taxon>Craniata</taxon>
        <taxon>Vertebrata</taxon>
        <taxon>Euteleostomi</taxon>
        <taxon>Actinopterygii</taxon>
        <taxon>Neopterygii</taxon>
        <taxon>Teleostei</taxon>
        <taxon>Neoteleostei</taxon>
        <taxon>Acanthomorphata</taxon>
        <taxon>Ovalentaria</taxon>
        <taxon>Atherinomorphae</taxon>
        <taxon>Cyprinodontiformes</taxon>
        <taxon>Goodeidae</taxon>
        <taxon>Crenichthys</taxon>
    </lineage>
</organism>
<evidence type="ECO:0000313" key="2">
    <source>
        <dbReference type="Proteomes" id="UP001311232"/>
    </source>
</evidence>
<sequence length="117" mass="13163">MLLSFNELLLYANRSNWQKSNSEFHPGQGVKVKLSGNKGWTTPGRVICKSKARRTYIVEMDNGNVAATTDDAFRPSQRELNRRAHTEHFPSVNMARLYNCRGSGSPVIARSLLRVSP</sequence>
<evidence type="ECO:0000313" key="1">
    <source>
        <dbReference type="EMBL" id="KAK5616990.1"/>
    </source>
</evidence>
<comment type="caution">
    <text evidence="1">The sequence shown here is derived from an EMBL/GenBank/DDBJ whole genome shotgun (WGS) entry which is preliminary data.</text>
</comment>
<accession>A0AAV9S7B6</accession>
<keyword evidence="2" id="KW-1185">Reference proteome</keyword>
<dbReference type="Proteomes" id="UP001311232">
    <property type="component" value="Unassembled WGS sequence"/>
</dbReference>
<proteinExistence type="predicted"/>
<dbReference type="EMBL" id="JAHHUM010000867">
    <property type="protein sequence ID" value="KAK5616990.1"/>
    <property type="molecule type" value="Genomic_DNA"/>
</dbReference>
<dbReference type="AlphaFoldDB" id="A0AAV9S7B6"/>
<gene>
    <name evidence="1" type="ORF">CRENBAI_005467</name>
</gene>